<evidence type="ECO:0000259" key="2">
    <source>
        <dbReference type="Pfam" id="PF13358"/>
    </source>
</evidence>
<evidence type="ECO:0000313" key="4">
    <source>
        <dbReference type="EMBL" id="SSX35431.1"/>
    </source>
</evidence>
<dbReference type="PANTHER" id="PTHR46564:SF1">
    <property type="entry name" value="TRANSPOSASE"/>
    <property type="match status" value="1"/>
</dbReference>
<gene>
    <name evidence="3" type="primary">CSON010010</name>
</gene>
<dbReference type="InterPro" id="IPR036397">
    <property type="entry name" value="RNaseH_sf"/>
</dbReference>
<dbReference type="Pfam" id="PF13358">
    <property type="entry name" value="DDE_3"/>
    <property type="match status" value="1"/>
</dbReference>
<dbReference type="PANTHER" id="PTHR46564">
    <property type="entry name" value="TRANSPOSASE"/>
    <property type="match status" value="1"/>
</dbReference>
<feature type="domain" description="Tc1-like transposase DDE" evidence="2">
    <location>
        <begin position="170"/>
        <end position="315"/>
    </location>
</feature>
<evidence type="ECO:0000256" key="1">
    <source>
        <dbReference type="ARBA" id="ARBA00004123"/>
    </source>
</evidence>
<dbReference type="InterPro" id="IPR009057">
    <property type="entry name" value="Homeodomain-like_sf"/>
</dbReference>
<dbReference type="GO" id="GO:0005634">
    <property type="term" value="C:nucleus"/>
    <property type="evidence" value="ECO:0007669"/>
    <property type="project" value="UniProtKB-SubCell"/>
</dbReference>
<dbReference type="InterPro" id="IPR047655">
    <property type="entry name" value="Transpos_IS630-like"/>
</dbReference>
<proteinExistence type="predicted"/>
<accession>A0A336LR40</accession>
<dbReference type="GO" id="GO:0003676">
    <property type="term" value="F:nucleic acid binding"/>
    <property type="evidence" value="ECO:0007669"/>
    <property type="project" value="InterPro"/>
</dbReference>
<name>A0A336LR40_CULSO</name>
<reference evidence="3" key="1">
    <citation type="submission" date="2018-04" db="EMBL/GenBank/DDBJ databases">
        <authorList>
            <person name="Go L.Y."/>
            <person name="Mitchell J.A."/>
        </authorList>
    </citation>
    <scope>NUCLEOTIDE SEQUENCE</scope>
    <source>
        <tissue evidence="3">Whole organism</tissue>
    </source>
</reference>
<dbReference type="OMA" id="KHAHANT"/>
<dbReference type="EMBL" id="UFQT01004019">
    <property type="protein sequence ID" value="SSX35431.1"/>
    <property type="molecule type" value="Genomic_DNA"/>
</dbReference>
<dbReference type="AlphaFoldDB" id="A0A336LR40"/>
<dbReference type="VEuPathDB" id="VectorBase:CSON010010"/>
<sequence length="369" mass="43013">MLKIQTIYCNVIYLKKEMEKIQEELHKHAHANTRAHCLYGFYALGKKKSELATLFHKDKKTIGNWVKHYEITGNLNPSLRNTTHTKVTQNQRDWIIQLFKKKPVLFQREAARLFFVEFSQSISLSSIGRILREANMTRQVLERRAIQVSLIDIVRFTKELAEIPWMVHNLVFLDEISIDNTDMWRTRGYGVKGDRLYFRGEFSRKVRTSLLCFCDVEGMTNCYVTEGTFTREIFVNCLRSFILEKQNGVNVYPGRRSIFIMDGAKIHTDENITLYLRSLGLYVLFLPAYSPYFNPIEILFGIMKQHLKSSYVENTKQDPKVILGKVIKQLSKKNLSDIFRKCGYGENGIFNPGVGVSQDLDWYGFKRVA</sequence>
<dbReference type="InterPro" id="IPR038717">
    <property type="entry name" value="Tc1-like_DDE_dom"/>
</dbReference>
<comment type="subcellular location">
    <subcellularLocation>
        <location evidence="1">Nucleus</location>
    </subcellularLocation>
</comment>
<dbReference type="NCBIfam" id="NF033545">
    <property type="entry name" value="transpos_IS630"/>
    <property type="match status" value="1"/>
</dbReference>
<protein>
    <submittedName>
        <fullName evidence="3">CSON010010 protein</fullName>
    </submittedName>
</protein>
<dbReference type="EMBL" id="UFQS01004019">
    <property type="protein sequence ID" value="SSX16102.1"/>
    <property type="molecule type" value="Genomic_DNA"/>
</dbReference>
<reference evidence="4" key="2">
    <citation type="submission" date="2018-07" db="EMBL/GenBank/DDBJ databases">
        <authorList>
            <person name="Quirk P.G."/>
            <person name="Krulwich T.A."/>
        </authorList>
    </citation>
    <scope>NUCLEOTIDE SEQUENCE</scope>
</reference>
<evidence type="ECO:0000313" key="3">
    <source>
        <dbReference type="EMBL" id="SSX16102.1"/>
    </source>
</evidence>
<organism evidence="3">
    <name type="scientific">Culicoides sonorensis</name>
    <name type="common">Biting midge</name>
    <dbReference type="NCBI Taxonomy" id="179676"/>
    <lineage>
        <taxon>Eukaryota</taxon>
        <taxon>Metazoa</taxon>
        <taxon>Ecdysozoa</taxon>
        <taxon>Arthropoda</taxon>
        <taxon>Hexapoda</taxon>
        <taxon>Insecta</taxon>
        <taxon>Pterygota</taxon>
        <taxon>Neoptera</taxon>
        <taxon>Endopterygota</taxon>
        <taxon>Diptera</taxon>
        <taxon>Nematocera</taxon>
        <taxon>Chironomoidea</taxon>
        <taxon>Ceratopogonidae</taxon>
        <taxon>Ceratopogoninae</taxon>
        <taxon>Culicoides</taxon>
        <taxon>Monoculicoides</taxon>
    </lineage>
</organism>
<dbReference type="Gene3D" id="3.30.420.10">
    <property type="entry name" value="Ribonuclease H-like superfamily/Ribonuclease H"/>
    <property type="match status" value="1"/>
</dbReference>
<dbReference type="SUPFAM" id="SSF46689">
    <property type="entry name" value="Homeodomain-like"/>
    <property type="match status" value="1"/>
</dbReference>